<evidence type="ECO:0000313" key="3">
    <source>
        <dbReference type="Proteomes" id="UP000664904"/>
    </source>
</evidence>
<accession>A0A975DJ48</accession>
<keyword evidence="3" id="KW-1185">Reference proteome</keyword>
<dbReference type="SUPFAM" id="SSF52540">
    <property type="entry name" value="P-loop containing nucleoside triphosphate hydrolases"/>
    <property type="match status" value="1"/>
</dbReference>
<dbReference type="PANTHER" id="PTHR10605">
    <property type="entry name" value="HEPARAN SULFATE SULFOTRANSFERASE"/>
    <property type="match status" value="1"/>
</dbReference>
<dbReference type="RefSeq" id="WP_208844208.1">
    <property type="nucleotide sequence ID" value="NZ_CP072133.1"/>
</dbReference>
<dbReference type="PANTHER" id="PTHR10605:SF56">
    <property type="entry name" value="BIFUNCTIONAL HEPARAN SULFATE N-DEACETYLASE_N-SULFOTRANSFERASE"/>
    <property type="match status" value="1"/>
</dbReference>
<dbReference type="KEGG" id="pxi:J5O05_07230"/>
<reference evidence="2" key="1">
    <citation type="submission" date="2021-03" db="EMBL/GenBank/DDBJ databases">
        <title>Complete Genome of Pseudoalteromonas xiamenensis STKMTI.2, a new potential marine bacterium producing anti-Vibrio compounds.</title>
        <authorList>
            <person name="Handayani D.P."/>
            <person name="Isnansetyo A."/>
            <person name="Istiqomah I."/>
            <person name="Jumina J."/>
        </authorList>
    </citation>
    <scope>NUCLEOTIDE SEQUENCE</scope>
    <source>
        <strain evidence="2">STKMTI.2</strain>
    </source>
</reference>
<evidence type="ECO:0000256" key="1">
    <source>
        <dbReference type="ARBA" id="ARBA00022679"/>
    </source>
</evidence>
<dbReference type="AlphaFoldDB" id="A0A975DJ48"/>
<proteinExistence type="predicted"/>
<dbReference type="Gene3D" id="3.40.50.300">
    <property type="entry name" value="P-loop containing nucleotide triphosphate hydrolases"/>
    <property type="match status" value="1"/>
</dbReference>
<dbReference type="InterPro" id="IPR037359">
    <property type="entry name" value="NST/OST"/>
</dbReference>
<dbReference type="Proteomes" id="UP000664904">
    <property type="component" value="Chromosome"/>
</dbReference>
<sequence>MGKQYDHGNWIAQSKHDIPDFMIIGAMKSGTTTLHEMLNRHPDIAIPRGELFFFSQDDIAEHPNFASRDSHGLTGRASSEHYPDWSWYREQQKVATNARLCGEDSTTYLCSKRAITRIAMQPKPVKLIVMLRHPTLRAYSQYWHMVRARRALYSFDDTLRFMPQQLLSRSHYLSQLEWVYQHVPRAQVKVIQFETFIHHPQQVLDDVSDFLEIDRAKFPEDTFTMHENAGQLPRFLTLELIFNRVKRGHDGLSSSHFSKTKSEKRVSRALYRILNPLVNKRPPKMNVATKQYLDMYFQQELEGLDEARWTTTTCNLV</sequence>
<dbReference type="EMBL" id="CP072133">
    <property type="protein sequence ID" value="QTH72584.1"/>
    <property type="molecule type" value="Genomic_DNA"/>
</dbReference>
<protein>
    <submittedName>
        <fullName evidence="2">Sulfotransferase</fullName>
    </submittedName>
</protein>
<dbReference type="Pfam" id="PF13469">
    <property type="entry name" value="Sulfotransfer_3"/>
    <property type="match status" value="1"/>
</dbReference>
<dbReference type="GO" id="GO:0008146">
    <property type="term" value="F:sulfotransferase activity"/>
    <property type="evidence" value="ECO:0007669"/>
    <property type="project" value="InterPro"/>
</dbReference>
<gene>
    <name evidence="2" type="ORF">J5O05_07230</name>
</gene>
<evidence type="ECO:0000313" key="2">
    <source>
        <dbReference type="EMBL" id="QTH72584.1"/>
    </source>
</evidence>
<keyword evidence="1" id="KW-0808">Transferase</keyword>
<organism evidence="2 3">
    <name type="scientific">Pseudoalteromonas xiamenensis</name>
    <dbReference type="NCBI Taxonomy" id="882626"/>
    <lineage>
        <taxon>Bacteria</taxon>
        <taxon>Pseudomonadati</taxon>
        <taxon>Pseudomonadota</taxon>
        <taxon>Gammaproteobacteria</taxon>
        <taxon>Alteromonadales</taxon>
        <taxon>Pseudoalteromonadaceae</taxon>
        <taxon>Pseudoalteromonas</taxon>
    </lineage>
</organism>
<dbReference type="InterPro" id="IPR027417">
    <property type="entry name" value="P-loop_NTPase"/>
</dbReference>
<name>A0A975DJ48_9GAMM</name>